<dbReference type="InterPro" id="IPR050563">
    <property type="entry name" value="4-hydroxybenzoyl-CoA_TE"/>
</dbReference>
<dbReference type="Proteomes" id="UP000030300">
    <property type="component" value="Chromosome"/>
</dbReference>
<organism evidence="1 2">
    <name type="scientific">Nocardioides simplex</name>
    <name type="common">Arthrobacter simplex</name>
    <dbReference type="NCBI Taxonomy" id="2045"/>
    <lineage>
        <taxon>Bacteria</taxon>
        <taxon>Bacillati</taxon>
        <taxon>Actinomycetota</taxon>
        <taxon>Actinomycetes</taxon>
        <taxon>Propionibacteriales</taxon>
        <taxon>Nocardioidaceae</taxon>
        <taxon>Pimelobacter</taxon>
    </lineage>
</organism>
<dbReference type="HOGENOM" id="CLU_989939_0_0_11"/>
<dbReference type="OrthoDB" id="9799036at2"/>
<dbReference type="PANTHER" id="PTHR31793">
    <property type="entry name" value="4-HYDROXYBENZOYL-COA THIOESTERASE FAMILY MEMBER"/>
    <property type="match status" value="1"/>
</dbReference>
<dbReference type="RefSeq" id="WP_052138371.1">
    <property type="nucleotide sequence ID" value="NZ_BJMC01000008.1"/>
</dbReference>
<evidence type="ECO:0000313" key="1">
    <source>
        <dbReference type="EMBL" id="AJR18249.1"/>
    </source>
</evidence>
<reference evidence="1 2" key="1">
    <citation type="journal article" date="2015" name="Genome Announc.">
        <title>Complete Genome Sequence of Steroid-Transforming Nocardioides simplex VKM Ac-2033D.</title>
        <authorList>
            <person name="Shtratnikova V.Y."/>
            <person name="Schelkunov M.I."/>
            <person name="Pekov Y.A."/>
            <person name="Fokina V.V."/>
            <person name="Logacheva M.D."/>
            <person name="Sokolov S.L."/>
            <person name="Bragin E.Y."/>
            <person name="Ashapkin V.V."/>
            <person name="Donova M.V."/>
        </authorList>
    </citation>
    <scope>NUCLEOTIDE SEQUENCE [LARGE SCALE GENOMIC DNA]</scope>
    <source>
        <strain evidence="1 2">VKM Ac-2033D</strain>
    </source>
</reference>
<dbReference type="STRING" id="2045.KR76_08480"/>
<proteinExistence type="predicted"/>
<name>A0A0C5XBS5_NOCSI</name>
<keyword evidence="2" id="KW-1185">Reference proteome</keyword>
<accession>A0A0C5XBS5</accession>
<dbReference type="Gene3D" id="3.10.129.10">
    <property type="entry name" value="Hotdog Thioesterase"/>
    <property type="match status" value="2"/>
</dbReference>
<dbReference type="SUPFAM" id="SSF54637">
    <property type="entry name" value="Thioesterase/thiol ester dehydrase-isomerase"/>
    <property type="match status" value="2"/>
</dbReference>
<dbReference type="PANTHER" id="PTHR31793:SF24">
    <property type="entry name" value="LONG-CHAIN ACYL-COA THIOESTERASE FADM"/>
    <property type="match status" value="1"/>
</dbReference>
<dbReference type="AlphaFoldDB" id="A0A0C5XBS5"/>
<dbReference type="CDD" id="cd00586">
    <property type="entry name" value="4HBT"/>
    <property type="match status" value="2"/>
</dbReference>
<protein>
    <submittedName>
        <fullName evidence="1">Uncharacterized protein</fullName>
    </submittedName>
</protein>
<dbReference type="Pfam" id="PF13279">
    <property type="entry name" value="4HBT_2"/>
    <property type="match status" value="2"/>
</dbReference>
<dbReference type="GeneID" id="96612563"/>
<dbReference type="EMBL" id="CP009896">
    <property type="protein sequence ID" value="AJR18249.1"/>
    <property type="molecule type" value="Genomic_DNA"/>
</dbReference>
<sequence length="298" mass="33823">MRHRYDCPLRWGDIDQLNHVNNVKYVDYLQEARSALLHACRQAAGVEAHHGDAYVVVRHEVTFRAPLRFRFQSVAIESWVSEIRTASFTLDHEIFQEDADGTRTVYVRARTVLAPFVLETGLPRRLAEQERDALLPYAALGERSRPVKVDVPREHAAHYPVQVRFSDLDIYRHVNNVKYFEYFQEARIASIRRLQQGLQGFPRVASVIAQADVEYLAPIVLRPQPYDAWSVISHVGTKSMVIESEITDGTGGAPEGAVLARSKVVLVFFDIETQRSMTPPPGFREALLDTLGELVSSR</sequence>
<gene>
    <name evidence="1" type="ORF">KR76_08480</name>
</gene>
<dbReference type="InterPro" id="IPR029069">
    <property type="entry name" value="HotDog_dom_sf"/>
</dbReference>
<evidence type="ECO:0000313" key="2">
    <source>
        <dbReference type="Proteomes" id="UP000030300"/>
    </source>
</evidence>
<dbReference type="GO" id="GO:0047617">
    <property type="term" value="F:fatty acyl-CoA hydrolase activity"/>
    <property type="evidence" value="ECO:0007669"/>
    <property type="project" value="TreeGrafter"/>
</dbReference>
<dbReference type="KEGG" id="psim:KR76_08480"/>